<protein>
    <submittedName>
        <fullName evidence="2">Uncharacterized protein</fullName>
    </submittedName>
</protein>
<organism evidence="2 3">
    <name type="scientific">Cryobacterium breve</name>
    <dbReference type="NCBI Taxonomy" id="1259258"/>
    <lineage>
        <taxon>Bacteria</taxon>
        <taxon>Bacillati</taxon>
        <taxon>Actinomycetota</taxon>
        <taxon>Actinomycetes</taxon>
        <taxon>Micrococcales</taxon>
        <taxon>Microbacteriaceae</taxon>
        <taxon>Cryobacterium</taxon>
    </lineage>
</organism>
<sequence>MKSIASSVTVIVAIAAALTLTGCADAVGAAPVVTPSQSVSTAAGPTATPLTSAPPTPASLDQLHQEYTASGLSCEWVVTENVMSGTIASGRCTDSENGISTFATQADVDALLKLNSDSIEPGLFLVGTRWVVGSEHPQDLVKAQTTMGGDLWPTDSAFFVDQ</sequence>
<dbReference type="EMBL" id="SOGJ01000023">
    <property type="protein sequence ID" value="TFC97398.1"/>
    <property type="molecule type" value="Genomic_DNA"/>
</dbReference>
<keyword evidence="1" id="KW-0732">Signal</keyword>
<evidence type="ECO:0000313" key="2">
    <source>
        <dbReference type="EMBL" id="TFC97398.1"/>
    </source>
</evidence>
<feature type="chain" id="PRO_5045542351" evidence="1">
    <location>
        <begin position="27"/>
        <end position="162"/>
    </location>
</feature>
<evidence type="ECO:0000256" key="1">
    <source>
        <dbReference type="SAM" id="SignalP"/>
    </source>
</evidence>
<evidence type="ECO:0000313" key="3">
    <source>
        <dbReference type="Proteomes" id="UP000298355"/>
    </source>
</evidence>
<feature type="signal peptide" evidence="1">
    <location>
        <begin position="1"/>
        <end position="26"/>
    </location>
</feature>
<keyword evidence="3" id="KW-1185">Reference proteome</keyword>
<dbReference type="Proteomes" id="UP000298355">
    <property type="component" value="Unassembled WGS sequence"/>
</dbReference>
<dbReference type="RefSeq" id="WP_134363839.1">
    <property type="nucleotide sequence ID" value="NZ_SOGJ01000023.1"/>
</dbReference>
<dbReference type="PROSITE" id="PS51257">
    <property type="entry name" value="PROKAR_LIPOPROTEIN"/>
    <property type="match status" value="1"/>
</dbReference>
<comment type="caution">
    <text evidence="2">The sequence shown here is derived from an EMBL/GenBank/DDBJ whole genome shotgun (WGS) entry which is preliminary data.</text>
</comment>
<gene>
    <name evidence="2" type="ORF">E3O65_11455</name>
</gene>
<reference evidence="2 3" key="1">
    <citation type="submission" date="2019-03" db="EMBL/GenBank/DDBJ databases">
        <title>Genomics of glacier-inhabiting Cryobacterium strains.</title>
        <authorList>
            <person name="Liu Q."/>
            <person name="Xin Y.-H."/>
        </authorList>
    </citation>
    <scope>NUCLEOTIDE SEQUENCE [LARGE SCALE GENOMIC DNA]</scope>
    <source>
        <strain evidence="2 3">TMT4-23</strain>
    </source>
</reference>
<accession>A0ABY2IYA6</accession>
<proteinExistence type="predicted"/>
<name>A0ABY2IYA6_9MICO</name>